<name>A0A315Z5U8_SEDFL</name>
<feature type="chain" id="PRO_5016465715" evidence="6">
    <location>
        <begin position="21"/>
        <end position="469"/>
    </location>
</feature>
<protein>
    <submittedName>
        <fullName evidence="9">Putative outer membrane starch-binding protein</fullName>
    </submittedName>
</protein>
<evidence type="ECO:0000256" key="2">
    <source>
        <dbReference type="ARBA" id="ARBA00006275"/>
    </source>
</evidence>
<evidence type="ECO:0000256" key="6">
    <source>
        <dbReference type="SAM" id="SignalP"/>
    </source>
</evidence>
<dbReference type="PROSITE" id="PS51257">
    <property type="entry name" value="PROKAR_LIPOPROTEIN"/>
    <property type="match status" value="1"/>
</dbReference>
<dbReference type="Pfam" id="PF14322">
    <property type="entry name" value="SusD-like_3"/>
    <property type="match status" value="1"/>
</dbReference>
<evidence type="ECO:0000256" key="3">
    <source>
        <dbReference type="ARBA" id="ARBA00022729"/>
    </source>
</evidence>
<feature type="domain" description="RagB/SusD" evidence="7">
    <location>
        <begin position="335"/>
        <end position="469"/>
    </location>
</feature>
<dbReference type="OrthoDB" id="1100079at2"/>
<comment type="caution">
    <text evidence="9">The sequence shown here is derived from an EMBL/GenBank/DDBJ whole genome shotgun (WGS) entry which is preliminary data.</text>
</comment>
<feature type="domain" description="SusD-like N-terminal" evidence="8">
    <location>
        <begin position="22"/>
        <end position="229"/>
    </location>
</feature>
<comment type="similarity">
    <text evidence="2">Belongs to the SusD family.</text>
</comment>
<keyword evidence="4" id="KW-0472">Membrane</keyword>
<evidence type="ECO:0000313" key="9">
    <source>
        <dbReference type="EMBL" id="PWJ38579.1"/>
    </source>
</evidence>
<proteinExistence type="inferred from homology"/>
<keyword evidence="10" id="KW-1185">Reference proteome</keyword>
<evidence type="ECO:0000313" key="10">
    <source>
        <dbReference type="Proteomes" id="UP000245535"/>
    </source>
</evidence>
<dbReference type="SUPFAM" id="SSF48452">
    <property type="entry name" value="TPR-like"/>
    <property type="match status" value="1"/>
</dbReference>
<organism evidence="9 10">
    <name type="scientific">Sediminitomix flava</name>
    <dbReference type="NCBI Taxonomy" id="379075"/>
    <lineage>
        <taxon>Bacteria</taxon>
        <taxon>Pseudomonadati</taxon>
        <taxon>Bacteroidota</taxon>
        <taxon>Cytophagia</taxon>
        <taxon>Cytophagales</taxon>
        <taxon>Flammeovirgaceae</taxon>
        <taxon>Sediminitomix</taxon>
    </lineage>
</organism>
<dbReference type="InterPro" id="IPR033985">
    <property type="entry name" value="SusD-like_N"/>
</dbReference>
<evidence type="ECO:0000259" key="7">
    <source>
        <dbReference type="Pfam" id="PF07980"/>
    </source>
</evidence>
<keyword evidence="3 6" id="KW-0732">Signal</keyword>
<dbReference type="InterPro" id="IPR011990">
    <property type="entry name" value="TPR-like_helical_dom_sf"/>
</dbReference>
<gene>
    <name evidence="9" type="ORF">BC781_107169</name>
</gene>
<evidence type="ECO:0000256" key="4">
    <source>
        <dbReference type="ARBA" id="ARBA00023136"/>
    </source>
</evidence>
<dbReference type="AlphaFoldDB" id="A0A315Z5U8"/>
<evidence type="ECO:0000256" key="5">
    <source>
        <dbReference type="ARBA" id="ARBA00023237"/>
    </source>
</evidence>
<dbReference type="Proteomes" id="UP000245535">
    <property type="component" value="Unassembled WGS sequence"/>
</dbReference>
<sequence>MKKLKYILSSLLLVGLLSCSDEFLERQPSDSLPDDKVFDSYVTARAALVGAYDQMSVYSFEGLFLPIMSDIIGEDMMINSVNNWNWFVAVYQMEVLPNYTFADSPWWVAYKLIYDTNMIIRNASNIPDATPDQIDDLIGQARALRAYTYLKLVEVYAPAYAQNPQAPSVLLVEDIREIEEEDLPRASLDLVYDLIVDDLEQAIDLLDESDDKGFYDKRAARAILARAYLNMGMWEEALEMATLAVEGISLMSQSELMSGFMTRNAETIFSIAYTQNDNNIYLTIPSFYWPVAGYSSMRANDEFVKLFSSQDVRSGHFYKDNLIDPDRTMLLKFGHNQIVGNAERIVIRGAEMYLIIAECEAELGNYANAQEALFKVQNRADLTLQQSNAEGQALIDEILLERRKELFGEGFRWNDIKRRQLPFTRKGDHWVKFDFSAQDDDYYRLTFPIPQSEIDANNTLSGSDQNPGY</sequence>
<accession>A0A315Z5U8</accession>
<comment type="subcellular location">
    <subcellularLocation>
        <location evidence="1">Cell outer membrane</location>
    </subcellularLocation>
</comment>
<dbReference type="EMBL" id="QGDO01000007">
    <property type="protein sequence ID" value="PWJ38579.1"/>
    <property type="molecule type" value="Genomic_DNA"/>
</dbReference>
<dbReference type="Gene3D" id="1.25.40.390">
    <property type="match status" value="1"/>
</dbReference>
<evidence type="ECO:0000256" key="1">
    <source>
        <dbReference type="ARBA" id="ARBA00004442"/>
    </source>
</evidence>
<dbReference type="RefSeq" id="WP_109621781.1">
    <property type="nucleotide sequence ID" value="NZ_QGDO01000007.1"/>
</dbReference>
<feature type="signal peptide" evidence="6">
    <location>
        <begin position="1"/>
        <end position="20"/>
    </location>
</feature>
<evidence type="ECO:0000259" key="8">
    <source>
        <dbReference type="Pfam" id="PF14322"/>
    </source>
</evidence>
<keyword evidence="5" id="KW-0998">Cell outer membrane</keyword>
<dbReference type="Pfam" id="PF07980">
    <property type="entry name" value="SusD_RagB"/>
    <property type="match status" value="1"/>
</dbReference>
<reference evidence="9 10" key="1">
    <citation type="submission" date="2018-03" db="EMBL/GenBank/DDBJ databases">
        <title>Genomic Encyclopedia of Archaeal and Bacterial Type Strains, Phase II (KMG-II): from individual species to whole genera.</title>
        <authorList>
            <person name="Goeker M."/>
        </authorList>
    </citation>
    <scope>NUCLEOTIDE SEQUENCE [LARGE SCALE GENOMIC DNA]</scope>
    <source>
        <strain evidence="9 10">DSM 28229</strain>
    </source>
</reference>
<dbReference type="GO" id="GO:0009279">
    <property type="term" value="C:cell outer membrane"/>
    <property type="evidence" value="ECO:0007669"/>
    <property type="project" value="UniProtKB-SubCell"/>
</dbReference>
<dbReference type="InterPro" id="IPR012944">
    <property type="entry name" value="SusD_RagB_dom"/>
</dbReference>